<reference evidence="1 3" key="1">
    <citation type="journal article" date="2014" name="BMC Genomics">
        <title>Genome sequence of Anopheles sinensis provides insight into genetics basis of mosquito competence for malaria parasites.</title>
        <authorList>
            <person name="Zhou D."/>
            <person name="Zhang D."/>
            <person name="Ding G."/>
            <person name="Shi L."/>
            <person name="Hou Q."/>
            <person name="Ye Y."/>
            <person name="Xu Y."/>
            <person name="Zhou H."/>
            <person name="Xiong C."/>
            <person name="Li S."/>
            <person name="Yu J."/>
            <person name="Hong S."/>
            <person name="Yu X."/>
            <person name="Zou P."/>
            <person name="Chen C."/>
            <person name="Chang X."/>
            <person name="Wang W."/>
            <person name="Lv Y."/>
            <person name="Sun Y."/>
            <person name="Ma L."/>
            <person name="Shen B."/>
            <person name="Zhu C."/>
        </authorList>
    </citation>
    <scope>NUCLEOTIDE SEQUENCE [LARGE SCALE GENOMIC DNA]</scope>
</reference>
<dbReference type="Proteomes" id="UP000030765">
    <property type="component" value="Unassembled WGS sequence"/>
</dbReference>
<gene>
    <name evidence="1" type="ORF">ZHAS_00021367</name>
</gene>
<name>A0A084WS78_ANOSI</name>
<dbReference type="EMBL" id="ATLV01026350">
    <property type="status" value="NOT_ANNOTATED_CDS"/>
    <property type="molecule type" value="Genomic_DNA"/>
</dbReference>
<dbReference type="EnsemblMetazoa" id="ASIC021367-RA">
    <property type="protein sequence ID" value="ASIC021367-PA"/>
    <property type="gene ID" value="ASIC021367"/>
</dbReference>
<accession>A0A084WS78</accession>
<keyword evidence="3" id="KW-1185">Reference proteome</keyword>
<dbReference type="AlphaFoldDB" id="A0A084WS78"/>
<evidence type="ECO:0000313" key="2">
    <source>
        <dbReference type="EnsemblMetazoa" id="ASIC021367-PA"/>
    </source>
</evidence>
<evidence type="ECO:0000313" key="3">
    <source>
        <dbReference type="Proteomes" id="UP000030765"/>
    </source>
</evidence>
<sequence length="72" mass="7973">MSCVEADCRIGDKQFSPSAGKPRRAFEVAEIEKLLIPAGWSGNTKCLRTTLPHQRGELRLGATVEALRYTKL</sequence>
<evidence type="ECO:0000313" key="1">
    <source>
        <dbReference type="EMBL" id="KFB53072.1"/>
    </source>
</evidence>
<reference evidence="2" key="2">
    <citation type="submission" date="2020-05" db="UniProtKB">
        <authorList>
            <consortium name="EnsemblMetazoa"/>
        </authorList>
    </citation>
    <scope>IDENTIFICATION</scope>
</reference>
<dbReference type="EMBL" id="KE525411">
    <property type="protein sequence ID" value="KFB53072.1"/>
    <property type="molecule type" value="Genomic_DNA"/>
</dbReference>
<organism evidence="1">
    <name type="scientific">Anopheles sinensis</name>
    <name type="common">Mosquito</name>
    <dbReference type="NCBI Taxonomy" id="74873"/>
    <lineage>
        <taxon>Eukaryota</taxon>
        <taxon>Metazoa</taxon>
        <taxon>Ecdysozoa</taxon>
        <taxon>Arthropoda</taxon>
        <taxon>Hexapoda</taxon>
        <taxon>Insecta</taxon>
        <taxon>Pterygota</taxon>
        <taxon>Neoptera</taxon>
        <taxon>Endopterygota</taxon>
        <taxon>Diptera</taxon>
        <taxon>Nematocera</taxon>
        <taxon>Culicoidea</taxon>
        <taxon>Culicidae</taxon>
        <taxon>Anophelinae</taxon>
        <taxon>Anopheles</taxon>
    </lineage>
</organism>
<protein>
    <submittedName>
        <fullName evidence="1 2">Uncharacterized protein</fullName>
    </submittedName>
</protein>
<dbReference type="VEuPathDB" id="VectorBase:ASIC021367"/>
<proteinExistence type="predicted"/>